<evidence type="ECO:0000256" key="6">
    <source>
        <dbReference type="ARBA" id="ARBA00022918"/>
    </source>
</evidence>
<evidence type="ECO:0000256" key="5">
    <source>
        <dbReference type="ARBA" id="ARBA00022801"/>
    </source>
</evidence>
<sequence>MSATRQGMSSAKIDQIMAQRVTDAIEAIAIYETKIRMTHDLMNQIIWQEIIVGKNANNKRKFENQPKDNRVPQQPPFKIPDVTRSYTIRANEKKANAGNLPYYNKCKMHHVGYMTWDCKASVAAMNQRSHVANPNATITCYECGRIGHFRDECQKLRNQNQKETEVKSEDKRLEDVPIVRDFPKVFPEDLSGLPPTRKVEFQIDLVPGAALVAQAPYRLAPSELQELSTQLQELSDKGFIRPSSSPWGAPVVKISWFTMMLLTKGVGAVLMQKEKVIAYASRQLKIHEKNYTTHELELGDVVFTLKMWKHYLYGMKCVVFTDHKSLQHILDQKELNMRQCRWLELLSDYDCEIRYHPRKANVVADGD</sequence>
<evidence type="ECO:0000256" key="3">
    <source>
        <dbReference type="ARBA" id="ARBA00022722"/>
    </source>
</evidence>
<evidence type="ECO:0000256" key="7">
    <source>
        <dbReference type="PROSITE-ProRule" id="PRU00047"/>
    </source>
</evidence>
<evidence type="ECO:0000256" key="4">
    <source>
        <dbReference type="ARBA" id="ARBA00022759"/>
    </source>
</evidence>
<accession>A0ABQ5ACF4</accession>
<name>A0ABQ5ACF4_9ASTR</name>
<dbReference type="PROSITE" id="PS50158">
    <property type="entry name" value="ZF_CCHC"/>
    <property type="match status" value="1"/>
</dbReference>
<feature type="domain" description="CCHC-type" evidence="9">
    <location>
        <begin position="140"/>
        <end position="155"/>
    </location>
</feature>
<keyword evidence="1" id="KW-0808">Transferase</keyword>
<dbReference type="EMBL" id="BQNB010012074">
    <property type="protein sequence ID" value="GJS98832.1"/>
    <property type="molecule type" value="Genomic_DNA"/>
</dbReference>
<evidence type="ECO:0000256" key="8">
    <source>
        <dbReference type="SAM" id="MobiDB-lite"/>
    </source>
</evidence>
<reference evidence="10" key="2">
    <citation type="submission" date="2022-01" db="EMBL/GenBank/DDBJ databases">
        <authorList>
            <person name="Yamashiro T."/>
            <person name="Shiraishi A."/>
            <person name="Satake H."/>
            <person name="Nakayama K."/>
        </authorList>
    </citation>
    <scope>NUCLEOTIDE SEQUENCE</scope>
</reference>
<dbReference type="InterPro" id="IPR043502">
    <property type="entry name" value="DNA/RNA_pol_sf"/>
</dbReference>
<feature type="region of interest" description="Disordered" evidence="8">
    <location>
        <begin position="58"/>
        <end position="78"/>
    </location>
</feature>
<dbReference type="Gene3D" id="3.10.10.10">
    <property type="entry name" value="HIV Type 1 Reverse Transcriptase, subunit A, domain 1"/>
    <property type="match status" value="1"/>
</dbReference>
<dbReference type="CDD" id="cd09274">
    <property type="entry name" value="RNase_HI_RT_Ty3"/>
    <property type="match status" value="1"/>
</dbReference>
<dbReference type="PANTHER" id="PTHR37984:SF5">
    <property type="entry name" value="PROTEIN NYNRIN-LIKE"/>
    <property type="match status" value="1"/>
</dbReference>
<dbReference type="InterPro" id="IPR001878">
    <property type="entry name" value="Znf_CCHC"/>
</dbReference>
<dbReference type="GO" id="GO:0003964">
    <property type="term" value="F:RNA-directed DNA polymerase activity"/>
    <property type="evidence" value="ECO:0007669"/>
    <property type="project" value="UniProtKB-KW"/>
</dbReference>
<keyword evidence="5" id="KW-0378">Hydrolase</keyword>
<dbReference type="Gene3D" id="4.10.60.10">
    <property type="entry name" value="Zinc finger, CCHC-type"/>
    <property type="match status" value="1"/>
</dbReference>
<dbReference type="SUPFAM" id="SSF57756">
    <property type="entry name" value="Retrovirus zinc finger-like domains"/>
    <property type="match status" value="1"/>
</dbReference>
<evidence type="ECO:0000313" key="10">
    <source>
        <dbReference type="EMBL" id="GJS98832.1"/>
    </source>
</evidence>
<dbReference type="InterPro" id="IPR050951">
    <property type="entry name" value="Retrovirus_Pol_polyprotein"/>
</dbReference>
<evidence type="ECO:0000313" key="11">
    <source>
        <dbReference type="Proteomes" id="UP001151760"/>
    </source>
</evidence>
<keyword evidence="7" id="KW-0479">Metal-binding</keyword>
<evidence type="ECO:0000259" key="9">
    <source>
        <dbReference type="PROSITE" id="PS50158"/>
    </source>
</evidence>
<proteinExistence type="predicted"/>
<keyword evidence="6 10" id="KW-0695">RNA-directed DNA polymerase</keyword>
<dbReference type="InterPro" id="IPR041373">
    <property type="entry name" value="RT_RNaseH"/>
</dbReference>
<dbReference type="SUPFAM" id="SSF56672">
    <property type="entry name" value="DNA/RNA polymerases"/>
    <property type="match status" value="2"/>
</dbReference>
<keyword evidence="7" id="KW-0862">Zinc</keyword>
<gene>
    <name evidence="10" type="ORF">Tco_0820002</name>
</gene>
<dbReference type="Pfam" id="PF17917">
    <property type="entry name" value="RT_RNaseH"/>
    <property type="match status" value="1"/>
</dbReference>
<keyword evidence="3" id="KW-0540">Nuclease</keyword>
<evidence type="ECO:0000256" key="1">
    <source>
        <dbReference type="ARBA" id="ARBA00022679"/>
    </source>
</evidence>
<reference evidence="10" key="1">
    <citation type="journal article" date="2022" name="Int. J. Mol. Sci.">
        <title>Draft Genome of Tanacetum Coccineum: Genomic Comparison of Closely Related Tanacetum-Family Plants.</title>
        <authorList>
            <person name="Yamashiro T."/>
            <person name="Shiraishi A."/>
            <person name="Nakayama K."/>
            <person name="Satake H."/>
        </authorList>
    </citation>
    <scope>NUCLEOTIDE SEQUENCE</scope>
</reference>
<keyword evidence="7" id="KW-0863">Zinc-finger</keyword>
<keyword evidence="11" id="KW-1185">Reference proteome</keyword>
<dbReference type="PANTHER" id="PTHR37984">
    <property type="entry name" value="PROTEIN CBG26694"/>
    <property type="match status" value="1"/>
</dbReference>
<dbReference type="Proteomes" id="UP001151760">
    <property type="component" value="Unassembled WGS sequence"/>
</dbReference>
<evidence type="ECO:0000256" key="2">
    <source>
        <dbReference type="ARBA" id="ARBA00022695"/>
    </source>
</evidence>
<dbReference type="Pfam" id="PF00098">
    <property type="entry name" value="zf-CCHC"/>
    <property type="match status" value="1"/>
</dbReference>
<keyword evidence="4" id="KW-0255">Endonuclease</keyword>
<protein>
    <submittedName>
        <fullName evidence="10">Reverse transcriptase domain-containing protein</fullName>
    </submittedName>
</protein>
<organism evidence="10 11">
    <name type="scientific">Tanacetum coccineum</name>
    <dbReference type="NCBI Taxonomy" id="301880"/>
    <lineage>
        <taxon>Eukaryota</taxon>
        <taxon>Viridiplantae</taxon>
        <taxon>Streptophyta</taxon>
        <taxon>Embryophyta</taxon>
        <taxon>Tracheophyta</taxon>
        <taxon>Spermatophyta</taxon>
        <taxon>Magnoliopsida</taxon>
        <taxon>eudicotyledons</taxon>
        <taxon>Gunneridae</taxon>
        <taxon>Pentapetalae</taxon>
        <taxon>asterids</taxon>
        <taxon>campanulids</taxon>
        <taxon>Asterales</taxon>
        <taxon>Asteraceae</taxon>
        <taxon>Asteroideae</taxon>
        <taxon>Anthemideae</taxon>
        <taxon>Anthemidinae</taxon>
        <taxon>Tanacetum</taxon>
    </lineage>
</organism>
<dbReference type="InterPro" id="IPR036875">
    <property type="entry name" value="Znf_CCHC_sf"/>
</dbReference>
<keyword evidence="2" id="KW-0548">Nucleotidyltransferase</keyword>
<comment type="caution">
    <text evidence="10">The sequence shown here is derived from an EMBL/GenBank/DDBJ whole genome shotgun (WGS) entry which is preliminary data.</text>
</comment>
<feature type="compositionally biased region" description="Basic and acidic residues" evidence="8">
    <location>
        <begin position="60"/>
        <end position="70"/>
    </location>
</feature>